<dbReference type="HOGENOM" id="CLU_068878_1_1_7"/>
<feature type="transmembrane region" description="Helical" evidence="1">
    <location>
        <begin position="30"/>
        <end position="56"/>
    </location>
</feature>
<dbReference type="RefSeq" id="WP_011791542.1">
    <property type="nucleotide sequence ID" value="NC_008751.1"/>
</dbReference>
<sequence length="144" mass="15192" precursor="true">MQTVLLLMGLLAGAVLPTQAGINAMLTEQWARNPVLTACASFAVGTVALAGWVFVARLPVASPAGTSWWHWTGGLLGAFFVAAVTFLAPRLGAVTTVVLVIAGQLVVASLLDHFGLLGYRQRSFDLMRALGVAFVLVGVFLVRR</sequence>
<organism evidence="3 4">
    <name type="scientific">Nitratidesulfovibrio vulgaris (strain DP4)</name>
    <name type="common">Desulfovibrio vulgaris</name>
    <dbReference type="NCBI Taxonomy" id="391774"/>
    <lineage>
        <taxon>Bacteria</taxon>
        <taxon>Pseudomonadati</taxon>
        <taxon>Thermodesulfobacteriota</taxon>
        <taxon>Desulfovibrionia</taxon>
        <taxon>Desulfovibrionales</taxon>
        <taxon>Desulfovibrionaceae</taxon>
        <taxon>Nitratidesulfovibrio</taxon>
    </lineage>
</organism>
<feature type="chain" id="PRO_5002603990" description="DMT family transporter" evidence="2">
    <location>
        <begin position="21"/>
        <end position="144"/>
    </location>
</feature>
<feature type="signal peptide" evidence="2">
    <location>
        <begin position="1"/>
        <end position="20"/>
    </location>
</feature>
<dbReference type="PANTHER" id="PTHR34821">
    <property type="entry name" value="INNER MEMBRANE PROTEIN YDCZ"/>
    <property type="match status" value="1"/>
</dbReference>
<gene>
    <name evidence="3" type="ordered locus">Dvul_0326</name>
</gene>
<dbReference type="Pfam" id="PF04657">
    <property type="entry name" value="DMT_YdcZ"/>
    <property type="match status" value="1"/>
</dbReference>
<keyword evidence="2" id="KW-0732">Signal</keyword>
<evidence type="ECO:0008006" key="5">
    <source>
        <dbReference type="Google" id="ProtNLM"/>
    </source>
</evidence>
<evidence type="ECO:0000256" key="1">
    <source>
        <dbReference type="SAM" id="Phobius"/>
    </source>
</evidence>
<dbReference type="InterPro" id="IPR006750">
    <property type="entry name" value="YdcZ"/>
</dbReference>
<dbReference type="GO" id="GO:0005886">
    <property type="term" value="C:plasma membrane"/>
    <property type="evidence" value="ECO:0007669"/>
    <property type="project" value="TreeGrafter"/>
</dbReference>
<feature type="transmembrane region" description="Helical" evidence="1">
    <location>
        <begin position="126"/>
        <end position="142"/>
    </location>
</feature>
<proteinExistence type="predicted"/>
<dbReference type="Proteomes" id="UP000009173">
    <property type="component" value="Chromosome"/>
</dbReference>
<keyword evidence="1" id="KW-1133">Transmembrane helix</keyword>
<dbReference type="PANTHER" id="PTHR34821:SF2">
    <property type="entry name" value="INNER MEMBRANE PROTEIN YDCZ"/>
    <property type="match status" value="1"/>
</dbReference>
<feature type="transmembrane region" description="Helical" evidence="1">
    <location>
        <begin position="68"/>
        <end position="88"/>
    </location>
</feature>
<keyword evidence="1" id="KW-0812">Transmembrane</keyword>
<keyword evidence="1" id="KW-0472">Membrane</keyword>
<dbReference type="AlphaFoldDB" id="A0A0H3A4F6"/>
<accession>A0A0H3A4F6</accession>
<evidence type="ECO:0000313" key="4">
    <source>
        <dbReference type="Proteomes" id="UP000009173"/>
    </source>
</evidence>
<dbReference type="EMBL" id="CP000527">
    <property type="protein sequence ID" value="ABM27349.1"/>
    <property type="molecule type" value="Genomic_DNA"/>
</dbReference>
<protein>
    <recommendedName>
        <fullName evidence="5">DMT family transporter</fullName>
    </recommendedName>
</protein>
<name>A0A0H3A4F6_NITV4</name>
<evidence type="ECO:0000256" key="2">
    <source>
        <dbReference type="SAM" id="SignalP"/>
    </source>
</evidence>
<dbReference type="KEGG" id="dvl:Dvul_0326"/>
<reference evidence="4" key="1">
    <citation type="journal article" date="2009" name="Environ. Microbiol.">
        <title>Contribution of mobile genetic elements to Desulfovibrio vulgaris genome plasticity.</title>
        <authorList>
            <person name="Walker C.B."/>
            <person name="Stolyar S."/>
            <person name="Chivian D."/>
            <person name="Pinel N."/>
            <person name="Gabster J.A."/>
            <person name="Dehal P.S."/>
            <person name="He Z."/>
            <person name="Yang Z.K."/>
            <person name="Yen H.C."/>
            <person name="Zhou J."/>
            <person name="Wall J.D."/>
            <person name="Hazen T.C."/>
            <person name="Arkin A.P."/>
            <person name="Stahl D.A."/>
        </authorList>
    </citation>
    <scope>NUCLEOTIDE SEQUENCE [LARGE SCALE GENOMIC DNA]</scope>
    <source>
        <strain evidence="4">DP4</strain>
    </source>
</reference>
<evidence type="ECO:0000313" key="3">
    <source>
        <dbReference type="EMBL" id="ABM27349.1"/>
    </source>
</evidence>
<feature type="transmembrane region" description="Helical" evidence="1">
    <location>
        <begin position="94"/>
        <end position="114"/>
    </location>
</feature>